<dbReference type="Proteomes" id="UP001314229">
    <property type="component" value="Unassembled WGS sequence"/>
</dbReference>
<dbReference type="EMBL" id="CAWUFR010000055">
    <property type="protein sequence ID" value="CAK6962139.1"/>
    <property type="molecule type" value="Genomic_DNA"/>
</dbReference>
<keyword evidence="2" id="KW-1185">Reference proteome</keyword>
<accession>A0AAV1NRB9</accession>
<protein>
    <submittedName>
        <fullName evidence="1">Uncharacterized protein</fullName>
    </submittedName>
</protein>
<reference evidence="1 2" key="1">
    <citation type="submission" date="2024-01" db="EMBL/GenBank/DDBJ databases">
        <authorList>
            <person name="Alioto T."/>
            <person name="Alioto T."/>
            <person name="Gomez Garrido J."/>
        </authorList>
    </citation>
    <scope>NUCLEOTIDE SEQUENCE [LARGE SCALE GENOMIC DNA]</scope>
</reference>
<name>A0AAV1NRB9_SCOSC</name>
<feature type="non-terminal residue" evidence="1">
    <location>
        <position position="120"/>
    </location>
</feature>
<organism evidence="1 2">
    <name type="scientific">Scomber scombrus</name>
    <name type="common">Atlantic mackerel</name>
    <name type="synonym">Scomber vernalis</name>
    <dbReference type="NCBI Taxonomy" id="13677"/>
    <lineage>
        <taxon>Eukaryota</taxon>
        <taxon>Metazoa</taxon>
        <taxon>Chordata</taxon>
        <taxon>Craniata</taxon>
        <taxon>Vertebrata</taxon>
        <taxon>Euteleostomi</taxon>
        <taxon>Actinopterygii</taxon>
        <taxon>Neopterygii</taxon>
        <taxon>Teleostei</taxon>
        <taxon>Neoteleostei</taxon>
        <taxon>Acanthomorphata</taxon>
        <taxon>Pelagiaria</taxon>
        <taxon>Scombriformes</taxon>
        <taxon>Scombridae</taxon>
        <taxon>Scomber</taxon>
    </lineage>
</organism>
<comment type="caution">
    <text evidence="1">The sequence shown here is derived from an EMBL/GenBank/DDBJ whole genome shotgun (WGS) entry which is preliminary data.</text>
</comment>
<gene>
    <name evidence="1" type="ORF">FSCOSCO3_A031548</name>
</gene>
<evidence type="ECO:0000313" key="1">
    <source>
        <dbReference type="EMBL" id="CAK6962139.1"/>
    </source>
</evidence>
<sequence>MLLRFLPQSLKRVKGEFLYAAAVEVRNIRSLCDVGRNQQRGFGRGQIRGSTAQRASAGPSRQTVIHLRLLMTLLNRTMCLLFCWMYSAEHKEIKMFVIRLWSDRSRALCTLRETTCVFGK</sequence>
<proteinExistence type="predicted"/>
<evidence type="ECO:0000313" key="2">
    <source>
        <dbReference type="Proteomes" id="UP001314229"/>
    </source>
</evidence>
<dbReference type="AlphaFoldDB" id="A0AAV1NRB9"/>